<reference evidence="1 2" key="1">
    <citation type="journal article" date="2019" name="Emerg. Microbes Infect.">
        <title>Comprehensive subspecies identification of 175 nontuberculous mycobacteria species based on 7547 genomic profiles.</title>
        <authorList>
            <person name="Matsumoto Y."/>
            <person name="Kinjo T."/>
            <person name="Motooka D."/>
            <person name="Nabeya D."/>
            <person name="Jung N."/>
            <person name="Uechi K."/>
            <person name="Horii T."/>
            <person name="Iida T."/>
            <person name="Fujita J."/>
            <person name="Nakamura S."/>
        </authorList>
    </citation>
    <scope>NUCLEOTIDE SEQUENCE [LARGE SCALE GENOMIC DNA]</scope>
    <source>
        <strain evidence="1 2">JCM 13392</strain>
    </source>
</reference>
<dbReference type="PRINTS" id="PR00368">
    <property type="entry name" value="FADPNR"/>
</dbReference>
<dbReference type="Gene3D" id="3.50.50.60">
    <property type="entry name" value="FAD/NAD(P)-binding domain"/>
    <property type="match status" value="2"/>
</dbReference>
<dbReference type="SUPFAM" id="SSF51905">
    <property type="entry name" value="FAD/NAD(P)-binding domain"/>
    <property type="match status" value="2"/>
</dbReference>
<keyword evidence="2" id="KW-1185">Reference proteome</keyword>
<dbReference type="AlphaFoldDB" id="A0A7I9WJT1"/>
<dbReference type="Proteomes" id="UP000465241">
    <property type="component" value="Unassembled WGS sequence"/>
</dbReference>
<evidence type="ECO:0000313" key="1">
    <source>
        <dbReference type="EMBL" id="GFG57477.1"/>
    </source>
</evidence>
<dbReference type="RefSeq" id="WP_193488647.1">
    <property type="nucleotide sequence ID" value="NZ_BAAAMC010000048.1"/>
</dbReference>
<organism evidence="1 2">
    <name type="scientific">Mycolicibacterium murale</name>
    <dbReference type="NCBI Taxonomy" id="182220"/>
    <lineage>
        <taxon>Bacteria</taxon>
        <taxon>Bacillati</taxon>
        <taxon>Actinomycetota</taxon>
        <taxon>Actinomycetes</taxon>
        <taxon>Mycobacteriales</taxon>
        <taxon>Mycobacteriaceae</taxon>
        <taxon>Mycolicibacterium</taxon>
    </lineage>
</organism>
<proteinExistence type="predicted"/>
<name>A0A7I9WJT1_9MYCO</name>
<gene>
    <name evidence="1" type="ORF">MMUR_16130</name>
</gene>
<dbReference type="Pfam" id="PF13738">
    <property type="entry name" value="Pyr_redox_3"/>
    <property type="match status" value="1"/>
</dbReference>
<protein>
    <submittedName>
        <fullName evidence="1">Pyridine nucleotide-disulfide oxidoreductase</fullName>
    </submittedName>
</protein>
<comment type="caution">
    <text evidence="1">The sequence shown here is derived from an EMBL/GenBank/DDBJ whole genome shotgun (WGS) entry which is preliminary data.</text>
</comment>
<sequence>MTTEHTDVVIVGAGFAGIGAAIQLKRLGFDDFVLLDREDDLGGTWYVNHYPGLAVDVPTTTYSYFFEPNPNWSRLFSTGTEIKKYADDVATKYDVRRHIRYNADVQSARWDEETARWQVSLADGQTLSCRYLITATGFLSQPKLPDIPGITDFAGKVVHTTDWDNSYDPTGDRIAVIGTGATAVQLIPELAKTAAELTVYQRTPIWVAPKLDFAISERAKRLFARMPWTQRLIRAITDTIYETMINVGVVNYRVPLFRRLNISAMDLCKINQFIQVRDKELRRKLTPDYDIGCKRPTFSNSYFRTFTKPNVHLQTEGIDHITSDGIVNNDGTTTAIDTLVLATGFDLWEANFPAIEVIGRDGRNLGKWWRDTRFQAYQGVSMPYFPNYLSLASPYAFLGLNFFNTMEYQMRLMDRLFTEVKRRGATTFEVTEAANTAYLDKMTEMLGDSLWTLGNCASSRSYYFNPHGEPSLLRSMSTKDAIKEASEFPLSDYQIA</sequence>
<dbReference type="PRINTS" id="PR00411">
    <property type="entry name" value="PNDRDTASEI"/>
</dbReference>
<dbReference type="InterPro" id="IPR036188">
    <property type="entry name" value="FAD/NAD-bd_sf"/>
</dbReference>
<dbReference type="PANTHER" id="PTHR42877:SF4">
    <property type="entry name" value="FAD_NAD(P)-BINDING DOMAIN-CONTAINING PROTEIN-RELATED"/>
    <property type="match status" value="1"/>
</dbReference>
<accession>A0A7I9WJT1</accession>
<dbReference type="PANTHER" id="PTHR42877">
    <property type="entry name" value="L-ORNITHINE N(5)-MONOOXYGENASE-RELATED"/>
    <property type="match status" value="1"/>
</dbReference>
<evidence type="ECO:0000313" key="2">
    <source>
        <dbReference type="Proteomes" id="UP000465241"/>
    </source>
</evidence>
<dbReference type="EMBL" id="BLKT01000003">
    <property type="protein sequence ID" value="GFG57477.1"/>
    <property type="molecule type" value="Genomic_DNA"/>
</dbReference>
<dbReference type="InterPro" id="IPR051209">
    <property type="entry name" value="FAD-bind_Monooxygenase_sf"/>
</dbReference>